<evidence type="ECO:0000256" key="4">
    <source>
        <dbReference type="PROSITE-ProRule" id="PRU00122"/>
    </source>
</evidence>
<evidence type="ECO:0000256" key="1">
    <source>
        <dbReference type="ARBA" id="ARBA00022729"/>
    </source>
</evidence>
<dbReference type="PROSITE" id="PS50025">
    <property type="entry name" value="LAM_G_DOMAIN"/>
    <property type="match status" value="2"/>
</dbReference>
<feature type="compositionally biased region" description="Low complexity" evidence="6">
    <location>
        <begin position="1650"/>
        <end position="1669"/>
    </location>
</feature>
<dbReference type="InterPro" id="IPR013320">
    <property type="entry name" value="ConA-like_dom_sf"/>
</dbReference>
<evidence type="ECO:0000313" key="10">
    <source>
        <dbReference type="Proteomes" id="UP000261520"/>
    </source>
</evidence>
<dbReference type="CDD" id="cd00110">
    <property type="entry name" value="LamG"/>
    <property type="match status" value="2"/>
</dbReference>
<dbReference type="InterPro" id="IPR039005">
    <property type="entry name" value="CSPG_rpt"/>
</dbReference>
<proteinExistence type="predicted"/>
<reference evidence="9" key="1">
    <citation type="submission" date="2025-08" db="UniProtKB">
        <authorList>
            <consortium name="Ensembl"/>
        </authorList>
    </citation>
    <scope>IDENTIFICATION</scope>
</reference>
<feature type="repeat" description="CSPG" evidence="5">
    <location>
        <begin position="1176"/>
        <end position="1268"/>
    </location>
</feature>
<dbReference type="Ensembl" id="ENSPMGT00000018896.1">
    <property type="protein sequence ID" value="ENSPMGP00000017709.1"/>
    <property type="gene ID" value="ENSPMGG00000014487.1"/>
</dbReference>
<feature type="repeat" description="CSPG" evidence="5">
    <location>
        <begin position="879"/>
        <end position="969"/>
    </location>
</feature>
<feature type="repeat" description="CSPG" evidence="5">
    <location>
        <begin position="632"/>
        <end position="758"/>
    </location>
</feature>
<sequence length="1731" mass="192288">FITTSSSNHNTLRLRFRTSRTSGLLFVAAGQRHHFLLELRAGRLQVKLDVGSGEHVLQSEKGSQLNDLAWHSVEVSHEGHNVTLVLDKNSQSSLTMTGPSAQLSVDDGLYVGGSGGLNRAYLHRDIIGFRGCMEEVLFNEHDLLSSLRPYAGLKTVYEVSLGCSPQFFATEEDPVSFFSSRAYISLPPLGSPKEVVFECVVHTSAKEGILLYNSGRGGDFLAVEIRDGSLVALVGKGGSKTELRSMTFINDKKWHTVKLHLNLQSLQLYVDDKEEKANILSHSGELLLKGYFFVGGTDDSTRLEARKAALVSVSGKRVKGGSFKGCLRNVVVNGVKMGLSTAVVTKDISVGCEPEKEPEPATTVSPTSASSSRPFVTPTPSLHMSTLAKGLDRKYGANFVHLRNLVVPEGGRASLEAKHIKILLDFKALGIRQSQIMFRIQEQPLRGQIRLDVDPDQEEHTFSMLDLWHERVMYIHGGSEDPDDFFMFSIYSSSRKPVPHYLKNNKLYRYNITVTPTNDAPELSLPEGNLFVLLENSKKRLTTDILKATDIDSPNTDLVFSVLGNLNADAGYLELEDSPGAAVTSFTYTDLEELRVNYVHTGVRNSRIVFRVSDGQKVSNTVVLRVLAITLEYKITNNTGLEITQGDWAIIGSSHLAVQTNAVKQVVDIRYDIIEPPQYGELQRLHSSDNLPSEIVFTVREGPTHGFLRRFVEPEERYIGTRQSPVRTFSQADIYNGHIQYMQVDPDMFNDTFILDVTNGITDVRGIRVSVDIIPRLIPLQVSDFSLEEGASKALTQEILKVTNRHFSGINFLYSLTQPPQHGHIEHSRHPGVALASFTRRQVGYFYTHTFSAFILVNISKFISVQTVNIQVTAVNDEPPVITANRVLRVWVSSVTEIRLDDLRAEDVDSPSEDLHYMITPPSNGHLALKSAPMRPVLNFTQAHIDQGQLLFVHKGAMSGGFNFQVNDGVNFTPRQIFSITARALVIILEKNRPLKVFPGSSTPITNENLQAVTNDISDTSNRTITYSVTRRPKLGRLVSKRPDNFVVDVSTFTQDMVNVVVINKTRLDASNLLMKLPAPDRSAFEVWYQVTSLPQHGVIIVGERNLTKEKPNFSQFIINKYGITYKHDNSETIQDRFVFSTWLNAKGQTAQRPDNGDVIEESFNISISPVNDQPPVLKTKSPSLKVVQGDTVSLRPENLKVEDLDNPPDDIKFTVISKPNNGYLALGVSLNESVQSFTQAQINNGSVFFIHDGSAASGVFYFSVTDGYHKPIYKLFNVDVTEITISLVNHVELTLMQDKISAPLTQDNIYAKTNGKNTTIRYRITIPPRFGKLLKDNEEVAQFEQEDLETGMLSYQMISRTSGEDRFTFTVFTSEATLSEQVLNISVKPLIRIGQGLLIPNGAAVSLNPSFLNVSQLADMTKSVPVFVVLSHPSKGKVVRIESKKRSPAHSFTNEELTQGKIALELSANMSGVQELNDSLIFVLKADTVPPAKGEFHFTIVPYDPALLPTTKSPAVTTTTPPQTAIRTLQNRTTLLITSTPFPSTHQPSKNQQKYQKGRNRWGNSNRTNIFSTTLGKPKHVTEEDIPFRNTPVRVESYPQKSPDPLLVILPLLALLLLVIIFVVLVVYLRHHRQRKPKRATPTEPTPQSMSNSQSYSSPTVPTVTVTPLNPGSCPSSPVLDRFLSHHQSSAYNSIDSSMFVSTWSNDSPAASSQILPAATPTLRKNQYWV</sequence>
<dbReference type="SUPFAM" id="SSF49899">
    <property type="entry name" value="Concanavalin A-like lectins/glucanases"/>
    <property type="match status" value="2"/>
</dbReference>
<feature type="domain" description="Laminin G" evidence="8">
    <location>
        <begin position="173"/>
        <end position="352"/>
    </location>
</feature>
<feature type="region of interest" description="Disordered" evidence="6">
    <location>
        <begin position="1635"/>
        <end position="1671"/>
    </location>
</feature>
<keyword evidence="7" id="KW-0472">Membrane</keyword>
<feature type="compositionally biased region" description="Low complexity" evidence="6">
    <location>
        <begin position="360"/>
        <end position="372"/>
    </location>
</feature>
<dbReference type="Pfam" id="PF16184">
    <property type="entry name" value="Cadherin_3"/>
    <property type="match status" value="8"/>
</dbReference>
<feature type="compositionally biased region" description="Polar residues" evidence="6">
    <location>
        <begin position="1563"/>
        <end position="1574"/>
    </location>
</feature>
<dbReference type="PANTHER" id="PTHR45739">
    <property type="entry name" value="MATRIX PROTEIN, PUTATIVE-RELATED"/>
    <property type="match status" value="1"/>
</dbReference>
<dbReference type="Pfam" id="PF02210">
    <property type="entry name" value="Laminin_G_2"/>
    <property type="match status" value="2"/>
</dbReference>
<feature type="repeat" description="CSPG" evidence="5">
    <location>
        <begin position="521"/>
        <end position="615"/>
    </location>
</feature>
<feature type="repeat" description="CSPG" evidence="5">
    <location>
        <begin position="396"/>
        <end position="491"/>
    </location>
</feature>
<reference evidence="9" key="2">
    <citation type="submission" date="2025-09" db="UniProtKB">
        <authorList>
            <consortium name="Ensembl"/>
        </authorList>
    </citation>
    <scope>IDENTIFICATION</scope>
</reference>
<evidence type="ECO:0000256" key="6">
    <source>
        <dbReference type="SAM" id="MobiDB-lite"/>
    </source>
</evidence>
<dbReference type="PROSITE" id="PS51854">
    <property type="entry name" value="CSPG"/>
    <property type="match status" value="5"/>
</dbReference>
<dbReference type="Proteomes" id="UP000261520">
    <property type="component" value="Unplaced"/>
</dbReference>
<dbReference type="SMART" id="SM00282">
    <property type="entry name" value="LamG"/>
    <property type="match status" value="2"/>
</dbReference>
<feature type="compositionally biased region" description="Polar residues" evidence="6">
    <location>
        <begin position="1541"/>
        <end position="1556"/>
    </location>
</feature>
<evidence type="ECO:0000256" key="2">
    <source>
        <dbReference type="ARBA" id="ARBA00022737"/>
    </source>
</evidence>
<comment type="caution">
    <text evidence="4">Lacks conserved residue(s) required for the propagation of feature annotation.</text>
</comment>
<dbReference type="GO" id="GO:0009653">
    <property type="term" value="P:anatomical structure morphogenesis"/>
    <property type="evidence" value="ECO:0007669"/>
    <property type="project" value="TreeGrafter"/>
</dbReference>
<protein>
    <recommendedName>
        <fullName evidence="8">Laminin G domain-containing protein</fullName>
    </recommendedName>
</protein>
<dbReference type="InterPro" id="IPR051561">
    <property type="entry name" value="FRAS1_ECM"/>
</dbReference>
<accession>A0A3B4AM80</accession>
<keyword evidence="7" id="KW-0812">Transmembrane</keyword>
<feature type="domain" description="Laminin G" evidence="8">
    <location>
        <begin position="1"/>
        <end position="163"/>
    </location>
</feature>
<evidence type="ECO:0000256" key="5">
    <source>
        <dbReference type="PROSITE-ProRule" id="PRU01201"/>
    </source>
</evidence>
<dbReference type="STRING" id="409849.ENSPMGP00000017709"/>
<dbReference type="InterPro" id="IPR001791">
    <property type="entry name" value="Laminin_G"/>
</dbReference>
<feature type="transmembrane region" description="Helical" evidence="7">
    <location>
        <begin position="1607"/>
        <end position="1630"/>
    </location>
</feature>
<evidence type="ECO:0000259" key="8">
    <source>
        <dbReference type="PROSITE" id="PS50025"/>
    </source>
</evidence>
<evidence type="ECO:0000256" key="7">
    <source>
        <dbReference type="SAM" id="Phobius"/>
    </source>
</evidence>
<keyword evidence="7" id="KW-1133">Transmembrane helix</keyword>
<keyword evidence="2" id="KW-0677">Repeat</keyword>
<organism evidence="9 10">
    <name type="scientific">Periophthalmus magnuspinnatus</name>
    <dbReference type="NCBI Taxonomy" id="409849"/>
    <lineage>
        <taxon>Eukaryota</taxon>
        <taxon>Metazoa</taxon>
        <taxon>Chordata</taxon>
        <taxon>Craniata</taxon>
        <taxon>Vertebrata</taxon>
        <taxon>Euteleostomi</taxon>
        <taxon>Actinopterygii</taxon>
        <taxon>Neopterygii</taxon>
        <taxon>Teleostei</taxon>
        <taxon>Neoteleostei</taxon>
        <taxon>Acanthomorphata</taxon>
        <taxon>Gobiaria</taxon>
        <taxon>Gobiiformes</taxon>
        <taxon>Gobioidei</taxon>
        <taxon>Gobiidae</taxon>
        <taxon>Oxudercinae</taxon>
        <taxon>Periophthalmus</taxon>
    </lineage>
</organism>
<feature type="region of interest" description="Disordered" evidence="6">
    <location>
        <begin position="1541"/>
        <end position="1574"/>
    </location>
</feature>
<keyword evidence="1" id="KW-0732">Signal</keyword>
<dbReference type="PANTHER" id="PTHR45739:SF12">
    <property type="entry name" value="CHONDROITIN SULFATE PROTEOGLYCAN 4-LIKE ISOFORM X2"/>
    <property type="match status" value="1"/>
</dbReference>
<keyword evidence="3" id="KW-0325">Glycoprotein</keyword>
<keyword evidence="10" id="KW-1185">Reference proteome</keyword>
<feature type="region of interest" description="Disordered" evidence="6">
    <location>
        <begin position="352"/>
        <end position="377"/>
    </location>
</feature>
<dbReference type="Gene3D" id="2.60.120.200">
    <property type="match status" value="2"/>
</dbReference>
<name>A0A3B4AM80_9GOBI</name>
<evidence type="ECO:0000313" key="9">
    <source>
        <dbReference type="Ensembl" id="ENSPMGP00000017709.1"/>
    </source>
</evidence>
<evidence type="ECO:0000256" key="3">
    <source>
        <dbReference type="ARBA" id="ARBA00023180"/>
    </source>
</evidence>